<evidence type="ECO:0000256" key="1">
    <source>
        <dbReference type="SAM" id="Phobius"/>
    </source>
</evidence>
<dbReference type="AlphaFoldDB" id="A0A6A5TSH6"/>
<keyword evidence="1" id="KW-1133">Transmembrane helix</keyword>
<evidence type="ECO:0000313" key="2">
    <source>
        <dbReference type="EMBL" id="KAF1951907.1"/>
    </source>
</evidence>
<organism evidence="2 3">
    <name type="scientific">Byssothecium circinans</name>
    <dbReference type="NCBI Taxonomy" id="147558"/>
    <lineage>
        <taxon>Eukaryota</taxon>
        <taxon>Fungi</taxon>
        <taxon>Dikarya</taxon>
        <taxon>Ascomycota</taxon>
        <taxon>Pezizomycotina</taxon>
        <taxon>Dothideomycetes</taxon>
        <taxon>Pleosporomycetidae</taxon>
        <taxon>Pleosporales</taxon>
        <taxon>Massarineae</taxon>
        <taxon>Massarinaceae</taxon>
        <taxon>Byssothecium</taxon>
    </lineage>
</organism>
<evidence type="ECO:0000313" key="3">
    <source>
        <dbReference type="Proteomes" id="UP000800035"/>
    </source>
</evidence>
<feature type="transmembrane region" description="Helical" evidence="1">
    <location>
        <begin position="30"/>
        <end position="51"/>
    </location>
</feature>
<dbReference type="Proteomes" id="UP000800035">
    <property type="component" value="Unassembled WGS sequence"/>
</dbReference>
<dbReference type="OrthoDB" id="3918601at2759"/>
<accession>A0A6A5TSH6</accession>
<gene>
    <name evidence="2" type="ORF">CC80DRAFT_189113</name>
</gene>
<dbReference type="EMBL" id="ML977014">
    <property type="protein sequence ID" value="KAF1951907.1"/>
    <property type="molecule type" value="Genomic_DNA"/>
</dbReference>
<sequence length="167" mass="18884">MESMATIPAPSTAPDNRFARFTTDNHSAPIWIASLQSLIFAFCILAVRLGFVKWNAHGLDDVVPATKWLPLSSMDVSYFAARRVWLSVPAVTATVALRYQIDTEGRAMACRDQFSHRQACFDAVNSKQTTPVNESYDGDCERRIHPCNWIIQLDITYTKRNEKKITN</sequence>
<protein>
    <submittedName>
        <fullName evidence="2">Uncharacterized protein</fullName>
    </submittedName>
</protein>
<keyword evidence="1" id="KW-0472">Membrane</keyword>
<keyword evidence="3" id="KW-1185">Reference proteome</keyword>
<name>A0A6A5TSH6_9PLEO</name>
<keyword evidence="1" id="KW-0812">Transmembrane</keyword>
<proteinExistence type="predicted"/>
<reference evidence="2" key="1">
    <citation type="journal article" date="2020" name="Stud. Mycol.">
        <title>101 Dothideomycetes genomes: a test case for predicting lifestyles and emergence of pathogens.</title>
        <authorList>
            <person name="Haridas S."/>
            <person name="Albert R."/>
            <person name="Binder M."/>
            <person name="Bloem J."/>
            <person name="Labutti K."/>
            <person name="Salamov A."/>
            <person name="Andreopoulos B."/>
            <person name="Baker S."/>
            <person name="Barry K."/>
            <person name="Bills G."/>
            <person name="Bluhm B."/>
            <person name="Cannon C."/>
            <person name="Castanera R."/>
            <person name="Culley D."/>
            <person name="Daum C."/>
            <person name="Ezra D."/>
            <person name="Gonzalez J."/>
            <person name="Henrissat B."/>
            <person name="Kuo A."/>
            <person name="Liang C."/>
            <person name="Lipzen A."/>
            <person name="Lutzoni F."/>
            <person name="Magnuson J."/>
            <person name="Mondo S."/>
            <person name="Nolan M."/>
            <person name="Ohm R."/>
            <person name="Pangilinan J."/>
            <person name="Park H.-J."/>
            <person name="Ramirez L."/>
            <person name="Alfaro M."/>
            <person name="Sun H."/>
            <person name="Tritt A."/>
            <person name="Yoshinaga Y."/>
            <person name="Zwiers L.-H."/>
            <person name="Turgeon B."/>
            <person name="Goodwin S."/>
            <person name="Spatafora J."/>
            <person name="Crous P."/>
            <person name="Grigoriev I."/>
        </authorList>
    </citation>
    <scope>NUCLEOTIDE SEQUENCE</scope>
    <source>
        <strain evidence="2">CBS 675.92</strain>
    </source>
</reference>